<evidence type="ECO:0000256" key="1">
    <source>
        <dbReference type="SAM" id="Phobius"/>
    </source>
</evidence>
<evidence type="ECO:0000313" key="2">
    <source>
        <dbReference type="EMBL" id="KAF2728301.1"/>
    </source>
</evidence>
<feature type="transmembrane region" description="Helical" evidence="1">
    <location>
        <begin position="73"/>
        <end position="94"/>
    </location>
</feature>
<dbReference type="GO" id="GO:0016020">
    <property type="term" value="C:membrane"/>
    <property type="evidence" value="ECO:0007669"/>
    <property type="project" value="TreeGrafter"/>
</dbReference>
<keyword evidence="1" id="KW-0812">Transmembrane</keyword>
<keyword evidence="1" id="KW-1133">Transmembrane helix</keyword>
<keyword evidence="3" id="KW-1185">Reference proteome</keyword>
<keyword evidence="1" id="KW-0472">Membrane</keyword>
<reference evidence="2" key="1">
    <citation type="journal article" date="2020" name="Stud. Mycol.">
        <title>101 Dothideomycetes genomes: a test case for predicting lifestyles and emergence of pathogens.</title>
        <authorList>
            <person name="Haridas S."/>
            <person name="Albert R."/>
            <person name="Binder M."/>
            <person name="Bloem J."/>
            <person name="Labutti K."/>
            <person name="Salamov A."/>
            <person name="Andreopoulos B."/>
            <person name="Baker S."/>
            <person name="Barry K."/>
            <person name="Bills G."/>
            <person name="Bluhm B."/>
            <person name="Cannon C."/>
            <person name="Castanera R."/>
            <person name="Culley D."/>
            <person name="Daum C."/>
            <person name="Ezra D."/>
            <person name="Gonzalez J."/>
            <person name="Henrissat B."/>
            <person name="Kuo A."/>
            <person name="Liang C."/>
            <person name="Lipzen A."/>
            <person name="Lutzoni F."/>
            <person name="Magnuson J."/>
            <person name="Mondo S."/>
            <person name="Nolan M."/>
            <person name="Ohm R."/>
            <person name="Pangilinan J."/>
            <person name="Park H.-J."/>
            <person name="Ramirez L."/>
            <person name="Alfaro M."/>
            <person name="Sun H."/>
            <person name="Tritt A."/>
            <person name="Yoshinaga Y."/>
            <person name="Zwiers L.-H."/>
            <person name="Turgeon B."/>
            <person name="Goodwin S."/>
            <person name="Spatafora J."/>
            <person name="Crous P."/>
            <person name="Grigoriev I."/>
        </authorList>
    </citation>
    <scope>NUCLEOTIDE SEQUENCE</scope>
    <source>
        <strain evidence="2">CBS 125425</strain>
    </source>
</reference>
<proteinExistence type="predicted"/>
<dbReference type="OrthoDB" id="419711at2759"/>
<feature type="transmembrane region" description="Helical" evidence="1">
    <location>
        <begin position="144"/>
        <end position="160"/>
    </location>
</feature>
<dbReference type="PANTHER" id="PTHR12242:SF1">
    <property type="entry name" value="MYND-TYPE DOMAIN-CONTAINING PROTEIN"/>
    <property type="match status" value="1"/>
</dbReference>
<protein>
    <submittedName>
        <fullName evidence="2">Uncharacterized protein</fullName>
    </submittedName>
</protein>
<comment type="caution">
    <text evidence="2">The sequence shown here is derived from an EMBL/GenBank/DDBJ whole genome shotgun (WGS) entry which is preliminary data.</text>
</comment>
<dbReference type="AlphaFoldDB" id="A0A9P4QNX2"/>
<feature type="transmembrane region" description="Helical" evidence="1">
    <location>
        <begin position="172"/>
        <end position="193"/>
    </location>
</feature>
<dbReference type="PROSITE" id="PS51257">
    <property type="entry name" value="PROKAR_LIPOPROTEIN"/>
    <property type="match status" value="1"/>
</dbReference>
<organism evidence="2 3">
    <name type="scientific">Polyplosphaeria fusca</name>
    <dbReference type="NCBI Taxonomy" id="682080"/>
    <lineage>
        <taxon>Eukaryota</taxon>
        <taxon>Fungi</taxon>
        <taxon>Dikarya</taxon>
        <taxon>Ascomycota</taxon>
        <taxon>Pezizomycotina</taxon>
        <taxon>Dothideomycetes</taxon>
        <taxon>Pleosporomycetidae</taxon>
        <taxon>Pleosporales</taxon>
        <taxon>Tetraplosphaeriaceae</taxon>
        <taxon>Polyplosphaeria</taxon>
    </lineage>
</organism>
<name>A0A9P4QNX2_9PLEO</name>
<dbReference type="PANTHER" id="PTHR12242">
    <property type="entry name" value="OS02G0130600 PROTEIN-RELATED"/>
    <property type="match status" value="1"/>
</dbReference>
<feature type="transmembrane region" description="Helical" evidence="1">
    <location>
        <begin position="25"/>
        <end position="53"/>
    </location>
</feature>
<dbReference type="EMBL" id="ML996286">
    <property type="protein sequence ID" value="KAF2728301.1"/>
    <property type="molecule type" value="Genomic_DNA"/>
</dbReference>
<sequence length="278" mass="31794">MPFLTRSRRSNEAGFDPTFRYETSWLLAPAVLFACRAFLSLYAFVTIFTIFGWYGTHGMSQESEHSFSYFTNLTYWGLAFYFAFSALHTCSYWLTGDTLLTRWPKVLQVAHSIFYSTVVVYPWLVTIVYWAILYSDRFPDSFSAWTNVSQHGLNSFYALFEIIFPRTAPLPFINLIPIVVILALYLGLAYLTYATQGFYVYSFLDDQKNSRGLVAGYIVGILVAGIVIFLIVRYLIVLRVWVTEKKLGRNGKLSSRGRGALVDEEAQKGMQLHNVPAK</sequence>
<dbReference type="Proteomes" id="UP000799444">
    <property type="component" value="Unassembled WGS sequence"/>
</dbReference>
<gene>
    <name evidence="2" type="ORF">EJ04DRAFT_504279</name>
</gene>
<accession>A0A9P4QNX2</accession>
<feature type="transmembrane region" description="Helical" evidence="1">
    <location>
        <begin position="106"/>
        <end position="132"/>
    </location>
</feature>
<feature type="transmembrane region" description="Helical" evidence="1">
    <location>
        <begin position="213"/>
        <end position="236"/>
    </location>
</feature>
<evidence type="ECO:0000313" key="3">
    <source>
        <dbReference type="Proteomes" id="UP000799444"/>
    </source>
</evidence>